<dbReference type="Proteomes" id="UP000018721">
    <property type="component" value="Unassembled WGS sequence"/>
</dbReference>
<name>V9EAZ5_PHYNI</name>
<feature type="region of interest" description="Disordered" evidence="1">
    <location>
        <begin position="75"/>
        <end position="100"/>
    </location>
</feature>
<dbReference type="EMBL" id="ANIZ01003152">
    <property type="protein sequence ID" value="ETI35372.1"/>
    <property type="molecule type" value="Genomic_DNA"/>
</dbReference>
<evidence type="ECO:0000313" key="3">
    <source>
        <dbReference type="Proteomes" id="UP000018721"/>
    </source>
</evidence>
<dbReference type="HOGENOM" id="CLU_2311690_0_0_1"/>
<evidence type="ECO:0000256" key="1">
    <source>
        <dbReference type="SAM" id="MobiDB-lite"/>
    </source>
</evidence>
<organism evidence="2 3">
    <name type="scientific">Phytophthora nicotianae P1569</name>
    <dbReference type="NCBI Taxonomy" id="1317065"/>
    <lineage>
        <taxon>Eukaryota</taxon>
        <taxon>Sar</taxon>
        <taxon>Stramenopiles</taxon>
        <taxon>Oomycota</taxon>
        <taxon>Peronosporomycetes</taxon>
        <taxon>Peronosporales</taxon>
        <taxon>Peronosporaceae</taxon>
        <taxon>Phytophthora</taxon>
    </lineage>
</organism>
<gene>
    <name evidence="2" type="ORF">F443_18276</name>
</gene>
<proteinExistence type="predicted"/>
<feature type="region of interest" description="Disordered" evidence="1">
    <location>
        <begin position="1"/>
        <end position="30"/>
    </location>
</feature>
<reference evidence="2 3" key="1">
    <citation type="submission" date="2013-11" db="EMBL/GenBank/DDBJ databases">
        <title>The Genome Sequence of Phytophthora parasitica P1569.</title>
        <authorList>
            <consortium name="The Broad Institute Genomics Platform"/>
            <person name="Russ C."/>
            <person name="Tyler B."/>
            <person name="Panabieres F."/>
            <person name="Shan W."/>
            <person name="Tripathy S."/>
            <person name="Grunwald N."/>
            <person name="Machado M."/>
            <person name="Johnson C.S."/>
            <person name="Arredondo F."/>
            <person name="Hong C."/>
            <person name="Coffey M."/>
            <person name="Young S.K."/>
            <person name="Zeng Q."/>
            <person name="Gargeya S."/>
            <person name="Fitzgerald M."/>
            <person name="Abouelleil A."/>
            <person name="Alvarado L."/>
            <person name="Chapman S.B."/>
            <person name="Gainer-Dewar J."/>
            <person name="Goldberg J."/>
            <person name="Griggs A."/>
            <person name="Gujja S."/>
            <person name="Hansen M."/>
            <person name="Howarth C."/>
            <person name="Imamovic A."/>
            <person name="Ireland A."/>
            <person name="Larimer J."/>
            <person name="McCowan C."/>
            <person name="Murphy C."/>
            <person name="Pearson M."/>
            <person name="Poon T.W."/>
            <person name="Priest M."/>
            <person name="Roberts A."/>
            <person name="Saif S."/>
            <person name="Shea T."/>
            <person name="Sykes S."/>
            <person name="Wortman J."/>
            <person name="Nusbaum C."/>
            <person name="Birren B."/>
        </authorList>
    </citation>
    <scope>NUCLEOTIDE SEQUENCE [LARGE SCALE GENOMIC DNA]</scope>
    <source>
        <strain evidence="2 3">P1569</strain>
    </source>
</reference>
<dbReference type="AlphaFoldDB" id="V9EAZ5"/>
<comment type="caution">
    <text evidence="2">The sequence shown here is derived from an EMBL/GenBank/DDBJ whole genome shotgun (WGS) entry which is preliminary data.</text>
</comment>
<evidence type="ECO:0000313" key="2">
    <source>
        <dbReference type="EMBL" id="ETI35372.1"/>
    </source>
</evidence>
<protein>
    <submittedName>
        <fullName evidence="2">Uncharacterized protein</fullName>
    </submittedName>
</protein>
<keyword evidence="3" id="KW-1185">Reference proteome</keyword>
<feature type="compositionally biased region" description="Low complexity" evidence="1">
    <location>
        <begin position="75"/>
        <end position="87"/>
    </location>
</feature>
<accession>V9EAZ5</accession>
<sequence>MLACSGDFDTGTADRHHESGVEVEVNENNKGQVWHEITRKRTCRPLNGSPGGPHPHIADSFASETVTTRQRVRTLSESLSGLSDGLGQQTPRAFRRQDRA</sequence>